<evidence type="ECO:0000256" key="1">
    <source>
        <dbReference type="SAM" id="MobiDB-lite"/>
    </source>
</evidence>
<dbReference type="EMBL" id="PP926510">
    <property type="protein sequence ID" value="XDJ01094.1"/>
    <property type="molecule type" value="Genomic_DNA"/>
</dbReference>
<evidence type="ECO:0008006" key="3">
    <source>
        <dbReference type="Google" id="ProtNLM"/>
    </source>
</evidence>
<name>A0AB39C4S6_9CAUD</name>
<protein>
    <recommendedName>
        <fullName evidence="3">Phage protein</fullName>
    </recommendedName>
</protein>
<accession>A0AB39C4S6</accession>
<organism evidence="2">
    <name type="scientific">Klebsiella phage PMBT64</name>
    <dbReference type="NCBI Taxonomy" id="3229740"/>
    <lineage>
        <taxon>Viruses</taxon>
        <taxon>Duplodnaviria</taxon>
        <taxon>Heunggongvirae</taxon>
        <taxon>Uroviricota</taxon>
        <taxon>Caudoviricetes</taxon>
    </lineage>
</organism>
<feature type="region of interest" description="Disordered" evidence="1">
    <location>
        <begin position="100"/>
        <end position="121"/>
    </location>
</feature>
<proteinExistence type="predicted"/>
<reference evidence="2" key="1">
    <citation type="submission" date="2024-06" db="EMBL/GenBank/DDBJ databases">
        <title>This phage originates from the Bacteriophage catalogue of the Bacteriophage Competence Centre, Department of Microbiology und Biotechnology, Max Rubner-Institut, Kiel, Germany.</title>
        <authorList>
            <person name="Sprotte S."/>
            <person name="Brinks E."/>
            <person name="Hille F."/>
        </authorList>
    </citation>
    <scope>NUCLEOTIDE SEQUENCE</scope>
</reference>
<evidence type="ECO:0000313" key="2">
    <source>
        <dbReference type="EMBL" id="XDJ01094.1"/>
    </source>
</evidence>
<sequence>MARKRNGATFAANVEKWAGGVVERHEEIVQLAAMKVFAMIIQRSPVGNPDLWNRNQQAVRERNRMSDLRSAMRESDTFGYTTKRGTRRLKPGANITAAPARFSSPVGPVGPRIPRLRKNEQGVNPVGKGYVGGRFRANWQVGIDFLPTEWLDERDKSGTPTINKMVNAVERFRVGMAEHIYFVNNSPYGYPLEYEGHSRQAPAGMVRISCIQFEEAFAAATSEAQKV</sequence>